<evidence type="ECO:0000256" key="1">
    <source>
        <dbReference type="SAM" id="Phobius"/>
    </source>
</evidence>
<dbReference type="AlphaFoldDB" id="A0A0R1WP68"/>
<feature type="domain" description="Phosphatidic acid phosphatase type 2/haloperoxidase" evidence="2">
    <location>
        <begin position="122"/>
        <end position="199"/>
    </location>
</feature>
<dbReference type="RefSeq" id="WP_025022776.1">
    <property type="nucleotide sequence ID" value="NZ_AZGD01000037.1"/>
</dbReference>
<gene>
    <name evidence="3" type="ORF">FC40_GL001531</name>
</gene>
<dbReference type="STRING" id="1423755.FC40_GL001531"/>
<dbReference type="EMBL" id="AZGD01000037">
    <property type="protein sequence ID" value="KRM19680.1"/>
    <property type="molecule type" value="Genomic_DNA"/>
</dbReference>
<protein>
    <submittedName>
        <fullName evidence="3">Phosphatase</fullName>
    </submittedName>
</protein>
<keyword evidence="1" id="KW-0812">Transmembrane</keyword>
<evidence type="ECO:0000313" key="4">
    <source>
        <dbReference type="Proteomes" id="UP000051054"/>
    </source>
</evidence>
<sequence>MLVKKQQVLLNLAIFFTIAFLALYLVVLIAPNSLHDLNRNIYELTTKEITSEKVLFFNVISALSSTRMALIYTGILAVVLFFIRWQIPGMWVTFTVIIGLVLGGIIRFTIRSLFSHRVEPEIGYAFPGLHVLGMVILSAIVFLIFLPYFKDRALAYLTGFILLVWLIETSIACIYLGQLHLSDVIGAVLFGFSWVMFSSFLYRKHAQKLKQYPKFKFSNI</sequence>
<feature type="transmembrane region" description="Helical" evidence="1">
    <location>
        <begin position="122"/>
        <end position="146"/>
    </location>
</feature>
<dbReference type="InterPro" id="IPR036938">
    <property type="entry name" value="PAP2/HPO_sf"/>
</dbReference>
<feature type="transmembrane region" description="Helical" evidence="1">
    <location>
        <begin position="90"/>
        <end position="110"/>
    </location>
</feature>
<keyword evidence="1" id="KW-1133">Transmembrane helix</keyword>
<feature type="transmembrane region" description="Helical" evidence="1">
    <location>
        <begin position="54"/>
        <end position="83"/>
    </location>
</feature>
<dbReference type="Pfam" id="PF01569">
    <property type="entry name" value="PAP2"/>
    <property type="match status" value="1"/>
</dbReference>
<comment type="caution">
    <text evidence="3">The sequence shown here is derived from an EMBL/GenBank/DDBJ whole genome shotgun (WGS) entry which is preliminary data.</text>
</comment>
<keyword evidence="1" id="KW-0472">Membrane</keyword>
<evidence type="ECO:0000259" key="2">
    <source>
        <dbReference type="Pfam" id="PF01569"/>
    </source>
</evidence>
<accession>A0A0R1WP68</accession>
<keyword evidence="4" id="KW-1185">Reference proteome</keyword>
<dbReference type="Gene3D" id="1.20.144.10">
    <property type="entry name" value="Phosphatidic acid phosphatase type 2/haloperoxidase"/>
    <property type="match status" value="1"/>
</dbReference>
<dbReference type="eggNOG" id="COG0671">
    <property type="taxonomic scope" value="Bacteria"/>
</dbReference>
<reference evidence="3 4" key="1">
    <citation type="journal article" date="2015" name="Genome Announc.">
        <title>Expanding the biotechnology potential of lactobacilli through comparative genomics of 213 strains and associated genera.</title>
        <authorList>
            <person name="Sun Z."/>
            <person name="Harris H.M."/>
            <person name="McCann A."/>
            <person name="Guo C."/>
            <person name="Argimon S."/>
            <person name="Zhang W."/>
            <person name="Yang X."/>
            <person name="Jeffery I.B."/>
            <person name="Cooney J.C."/>
            <person name="Kagawa T.F."/>
            <person name="Liu W."/>
            <person name="Song Y."/>
            <person name="Salvetti E."/>
            <person name="Wrobel A."/>
            <person name="Rasinkangas P."/>
            <person name="Parkhill J."/>
            <person name="Rea M.C."/>
            <person name="O'Sullivan O."/>
            <person name="Ritari J."/>
            <person name="Douillard F.P."/>
            <person name="Paul Ross R."/>
            <person name="Yang R."/>
            <person name="Briner A.E."/>
            <person name="Felis G.E."/>
            <person name="de Vos W.M."/>
            <person name="Barrangou R."/>
            <person name="Klaenhammer T.R."/>
            <person name="Caufield P.W."/>
            <person name="Cui Y."/>
            <person name="Zhang H."/>
            <person name="O'Toole P.W."/>
        </authorList>
    </citation>
    <scope>NUCLEOTIDE SEQUENCE [LARGE SCALE GENOMIC DNA]</scope>
    <source>
        <strain evidence="3 4">DSM 18933</strain>
    </source>
</reference>
<evidence type="ECO:0000313" key="3">
    <source>
        <dbReference type="EMBL" id="KRM19680.1"/>
    </source>
</evidence>
<dbReference type="PATRIC" id="fig|1423755.3.peg.1620"/>
<feature type="transmembrane region" description="Helical" evidence="1">
    <location>
        <begin position="153"/>
        <end position="178"/>
    </location>
</feature>
<dbReference type="Proteomes" id="UP000051054">
    <property type="component" value="Unassembled WGS sequence"/>
</dbReference>
<organism evidence="3 4">
    <name type="scientific">Ligilactobacillus hayakitensis DSM 18933 = JCM 14209</name>
    <dbReference type="NCBI Taxonomy" id="1423755"/>
    <lineage>
        <taxon>Bacteria</taxon>
        <taxon>Bacillati</taxon>
        <taxon>Bacillota</taxon>
        <taxon>Bacilli</taxon>
        <taxon>Lactobacillales</taxon>
        <taxon>Lactobacillaceae</taxon>
        <taxon>Ligilactobacillus</taxon>
    </lineage>
</organism>
<dbReference type="SUPFAM" id="SSF48317">
    <property type="entry name" value="Acid phosphatase/Vanadium-dependent haloperoxidase"/>
    <property type="match status" value="1"/>
</dbReference>
<feature type="transmembrane region" description="Helical" evidence="1">
    <location>
        <begin position="184"/>
        <end position="202"/>
    </location>
</feature>
<feature type="transmembrane region" description="Helical" evidence="1">
    <location>
        <begin position="12"/>
        <end position="34"/>
    </location>
</feature>
<proteinExistence type="predicted"/>
<dbReference type="InterPro" id="IPR000326">
    <property type="entry name" value="PAP2/HPO"/>
</dbReference>
<dbReference type="OrthoDB" id="9789113at2"/>
<name>A0A0R1WP68_9LACO</name>